<evidence type="ECO:0000256" key="2">
    <source>
        <dbReference type="ARBA" id="ARBA00022989"/>
    </source>
</evidence>
<proteinExistence type="predicted"/>
<feature type="transmembrane region" description="Helical" evidence="4">
    <location>
        <begin position="216"/>
        <end position="233"/>
    </location>
</feature>
<dbReference type="GO" id="GO:0005886">
    <property type="term" value="C:plasma membrane"/>
    <property type="evidence" value="ECO:0007669"/>
    <property type="project" value="TreeGrafter"/>
</dbReference>
<dbReference type="EMBL" id="JAAGRQ010000061">
    <property type="protein sequence ID" value="NDY57777.1"/>
    <property type="molecule type" value="Genomic_DNA"/>
</dbReference>
<dbReference type="PANTHER" id="PTHR43129">
    <property type="entry name" value="FOSMIDOMYCIN RESISTANCE PROTEIN"/>
    <property type="match status" value="1"/>
</dbReference>
<evidence type="ECO:0000313" key="6">
    <source>
        <dbReference type="EMBL" id="NDY57777.1"/>
    </source>
</evidence>
<comment type="caution">
    <text evidence="6">The sequence shown here is derived from an EMBL/GenBank/DDBJ whole genome shotgun (WGS) entry which is preliminary data.</text>
</comment>
<dbReference type="SUPFAM" id="SSF103473">
    <property type="entry name" value="MFS general substrate transporter"/>
    <property type="match status" value="1"/>
</dbReference>
<evidence type="ECO:0000259" key="5">
    <source>
        <dbReference type="PROSITE" id="PS50850"/>
    </source>
</evidence>
<feature type="transmembrane region" description="Helical" evidence="4">
    <location>
        <begin position="294"/>
        <end position="316"/>
    </location>
</feature>
<dbReference type="PROSITE" id="PS50850">
    <property type="entry name" value="MFS"/>
    <property type="match status" value="1"/>
</dbReference>
<reference evidence="6 7" key="1">
    <citation type="submission" date="2020-02" db="EMBL/GenBank/DDBJ databases">
        <title>Comparative genomics of sulfur disproportionating microorganisms.</title>
        <authorList>
            <person name="Ward L.M."/>
            <person name="Bertran E."/>
            <person name="Johnston D.T."/>
        </authorList>
    </citation>
    <scope>NUCLEOTIDE SEQUENCE [LARGE SCALE GENOMIC DNA]</scope>
    <source>
        <strain evidence="6 7">DSM 3696</strain>
    </source>
</reference>
<dbReference type="Proteomes" id="UP000469724">
    <property type="component" value="Unassembled WGS sequence"/>
</dbReference>
<dbReference type="InterPro" id="IPR011701">
    <property type="entry name" value="MFS"/>
</dbReference>
<feature type="transmembrane region" description="Helical" evidence="4">
    <location>
        <begin position="153"/>
        <end position="177"/>
    </location>
</feature>
<organism evidence="6 7">
    <name type="scientific">Desulfolutivibrio sulfodismutans</name>
    <dbReference type="NCBI Taxonomy" id="63561"/>
    <lineage>
        <taxon>Bacteria</taxon>
        <taxon>Pseudomonadati</taxon>
        <taxon>Thermodesulfobacteriota</taxon>
        <taxon>Desulfovibrionia</taxon>
        <taxon>Desulfovibrionales</taxon>
        <taxon>Desulfovibrionaceae</taxon>
        <taxon>Desulfolutivibrio</taxon>
    </lineage>
</organism>
<evidence type="ECO:0000256" key="4">
    <source>
        <dbReference type="SAM" id="Phobius"/>
    </source>
</evidence>
<dbReference type="InterPro" id="IPR020846">
    <property type="entry name" value="MFS_dom"/>
</dbReference>
<sequence>MNRRQVAWITLAHMFTDINQGALPALLPLLIPRHGLSYAAAAAVVFSSNIASTVVQPAFGHFADKTSKTWLVPAALAMACLGLGATGLAPAYPLLIVAAVVCGVGVAAFHPVGARLINQNAGSQKAAAMSIFGVGGTMGFTLGPLLAAQATGWWGLDGTAVLALPGCLMAVLAAWLLSRPQSAQAAKAMSAGAEAVGKPAWGAFLRLTGTVVGRSMLFFGFNTFIPLYWINVLGQSDHAGAMALTVFAGSTVVGSLAGGRLADRRSQPRIIFFSYLSVIPMIPVFLAMNSPWAALAMLVPMGIGLSIPYSAMIVLGQSYLPGRIGLSSGVTLGLAISIGGIAAPILGMVADAHGLHTALATTMILPVLSAAVAWTLPDPAVATGVAKAA</sequence>
<feature type="transmembrane region" description="Helical" evidence="4">
    <location>
        <begin position="328"/>
        <end position="349"/>
    </location>
</feature>
<dbReference type="RefSeq" id="WP_163302859.1">
    <property type="nucleotide sequence ID" value="NZ_JAAGRQ010000061.1"/>
</dbReference>
<feature type="transmembrane region" description="Helical" evidence="4">
    <location>
        <begin position="239"/>
        <end position="258"/>
    </location>
</feature>
<feature type="transmembrane region" description="Helical" evidence="4">
    <location>
        <begin position="94"/>
        <end position="114"/>
    </location>
</feature>
<dbReference type="InterPro" id="IPR036259">
    <property type="entry name" value="MFS_trans_sf"/>
</dbReference>
<feature type="transmembrane region" description="Helical" evidence="4">
    <location>
        <begin position="70"/>
        <end position="88"/>
    </location>
</feature>
<dbReference type="Gene3D" id="1.20.1250.20">
    <property type="entry name" value="MFS general substrate transporter like domains"/>
    <property type="match status" value="2"/>
</dbReference>
<evidence type="ECO:0000313" key="7">
    <source>
        <dbReference type="Proteomes" id="UP000469724"/>
    </source>
</evidence>
<evidence type="ECO:0000256" key="1">
    <source>
        <dbReference type="ARBA" id="ARBA00022692"/>
    </source>
</evidence>
<feature type="transmembrane region" description="Helical" evidence="4">
    <location>
        <begin position="126"/>
        <end position="147"/>
    </location>
</feature>
<accession>A0A7K3NNS8</accession>
<keyword evidence="2 4" id="KW-1133">Transmembrane helix</keyword>
<dbReference type="PANTHER" id="PTHR43129:SF1">
    <property type="entry name" value="FOSMIDOMYCIN RESISTANCE PROTEIN"/>
    <property type="match status" value="1"/>
</dbReference>
<protein>
    <submittedName>
        <fullName evidence="6">MFS transporter</fullName>
    </submittedName>
</protein>
<dbReference type="AlphaFoldDB" id="A0A7K3NNS8"/>
<evidence type="ECO:0000256" key="3">
    <source>
        <dbReference type="ARBA" id="ARBA00023136"/>
    </source>
</evidence>
<dbReference type="Pfam" id="PF07690">
    <property type="entry name" value="MFS_1"/>
    <property type="match status" value="1"/>
</dbReference>
<keyword evidence="3 4" id="KW-0472">Membrane</keyword>
<feature type="transmembrane region" description="Helical" evidence="4">
    <location>
        <begin position="270"/>
        <end position="288"/>
    </location>
</feature>
<keyword evidence="7" id="KW-1185">Reference proteome</keyword>
<feature type="transmembrane region" description="Helical" evidence="4">
    <location>
        <begin position="355"/>
        <end position="376"/>
    </location>
</feature>
<dbReference type="GO" id="GO:0022857">
    <property type="term" value="F:transmembrane transporter activity"/>
    <property type="evidence" value="ECO:0007669"/>
    <property type="project" value="InterPro"/>
</dbReference>
<name>A0A7K3NNS8_9BACT</name>
<gene>
    <name evidence="6" type="ORF">G3N56_13655</name>
</gene>
<feature type="domain" description="Major facilitator superfamily (MFS) profile" evidence="5">
    <location>
        <begin position="5"/>
        <end position="381"/>
    </location>
</feature>
<dbReference type="CDD" id="cd17478">
    <property type="entry name" value="MFS_FsR"/>
    <property type="match status" value="1"/>
</dbReference>
<keyword evidence="1 4" id="KW-0812">Transmembrane</keyword>